<protein>
    <submittedName>
        <fullName evidence="3">Uncharacterized protein</fullName>
    </submittedName>
</protein>
<name>A0A7I7S4E1_9MYCO</name>
<feature type="transmembrane region" description="Helical" evidence="2">
    <location>
        <begin position="6"/>
        <end position="22"/>
    </location>
</feature>
<organism evidence="3 4">
    <name type="scientific">Mycolicibacterium arabiense</name>
    <dbReference type="NCBI Taxonomy" id="1286181"/>
    <lineage>
        <taxon>Bacteria</taxon>
        <taxon>Bacillati</taxon>
        <taxon>Actinomycetota</taxon>
        <taxon>Actinomycetes</taxon>
        <taxon>Mycobacteriales</taxon>
        <taxon>Mycobacteriaceae</taxon>
        <taxon>Mycolicibacterium</taxon>
    </lineage>
</organism>
<feature type="compositionally biased region" description="Polar residues" evidence="1">
    <location>
        <begin position="34"/>
        <end position="45"/>
    </location>
</feature>
<reference evidence="3 4" key="1">
    <citation type="journal article" date="2019" name="Emerg. Microbes Infect.">
        <title>Comprehensive subspecies identification of 175 nontuberculous mycobacteria species based on 7547 genomic profiles.</title>
        <authorList>
            <person name="Matsumoto Y."/>
            <person name="Kinjo T."/>
            <person name="Motooka D."/>
            <person name="Nabeya D."/>
            <person name="Jung N."/>
            <person name="Uechi K."/>
            <person name="Horii T."/>
            <person name="Iida T."/>
            <person name="Fujita J."/>
            <person name="Nakamura S."/>
        </authorList>
    </citation>
    <scope>NUCLEOTIDE SEQUENCE [LARGE SCALE GENOMIC DNA]</scope>
    <source>
        <strain evidence="3 4">JCM 18538</strain>
    </source>
</reference>
<accession>A0A7I7S4E1</accession>
<keyword evidence="2" id="KW-0472">Membrane</keyword>
<evidence type="ECO:0000313" key="3">
    <source>
        <dbReference type="EMBL" id="BBY51149.1"/>
    </source>
</evidence>
<keyword evidence="2" id="KW-0812">Transmembrane</keyword>
<proteinExistence type="predicted"/>
<evidence type="ECO:0000256" key="1">
    <source>
        <dbReference type="SAM" id="MobiDB-lite"/>
    </source>
</evidence>
<evidence type="ECO:0000313" key="4">
    <source>
        <dbReference type="Proteomes" id="UP000467428"/>
    </source>
</evidence>
<dbReference type="Proteomes" id="UP000467428">
    <property type="component" value="Chromosome"/>
</dbReference>
<feature type="region of interest" description="Disordered" evidence="1">
    <location>
        <begin position="29"/>
        <end position="63"/>
    </location>
</feature>
<keyword evidence="2" id="KW-1133">Transmembrane helix</keyword>
<keyword evidence="4" id="KW-1185">Reference proteome</keyword>
<geneLocation type="plasmid" evidence="4">
    <name>pjcm18538 dna</name>
</geneLocation>
<evidence type="ECO:0000256" key="2">
    <source>
        <dbReference type="SAM" id="Phobius"/>
    </source>
</evidence>
<dbReference type="EMBL" id="AP022593">
    <property type="protein sequence ID" value="BBY51149.1"/>
    <property type="molecule type" value="Genomic_DNA"/>
</dbReference>
<dbReference type="KEGG" id="marz:MARA_46170"/>
<sequence>MTGLGAALYGGFFGLAALWLFLTSDAVGRREDQGQTPERSNSTNVAAEAEGSSPALASHSSLK</sequence>
<gene>
    <name evidence="3" type="ORF">MARA_46170</name>
</gene>
<dbReference type="AlphaFoldDB" id="A0A7I7S4E1"/>